<evidence type="ECO:0000256" key="3">
    <source>
        <dbReference type="ARBA" id="ARBA00023125"/>
    </source>
</evidence>
<dbReference type="GO" id="GO:0019185">
    <property type="term" value="C:snRNA-activating protein complex"/>
    <property type="evidence" value="ECO:0007669"/>
    <property type="project" value="TreeGrafter"/>
</dbReference>
<accession>A0A1J1IPP1</accession>
<name>A0A1J1IPP1_9DIPT</name>
<keyword evidence="9" id="KW-1185">Reference proteome</keyword>
<dbReference type="InterPro" id="IPR009057">
    <property type="entry name" value="Homeodomain-like_sf"/>
</dbReference>
<keyword evidence="5" id="KW-0539">Nucleus</keyword>
<dbReference type="AlphaFoldDB" id="A0A1J1IPP1"/>
<dbReference type="Proteomes" id="UP000183832">
    <property type="component" value="Unassembled WGS sequence"/>
</dbReference>
<feature type="domain" description="Myb-like" evidence="6">
    <location>
        <begin position="480"/>
        <end position="524"/>
    </location>
</feature>
<feature type="domain" description="HTH myb-type" evidence="7">
    <location>
        <begin position="420"/>
        <end position="476"/>
    </location>
</feature>
<keyword evidence="4" id="KW-0804">Transcription</keyword>
<dbReference type="SMART" id="SM00717">
    <property type="entry name" value="SANT"/>
    <property type="match status" value="4"/>
</dbReference>
<evidence type="ECO:0000256" key="1">
    <source>
        <dbReference type="ARBA" id="ARBA00004123"/>
    </source>
</evidence>
<evidence type="ECO:0000256" key="2">
    <source>
        <dbReference type="ARBA" id="ARBA00023015"/>
    </source>
</evidence>
<evidence type="ECO:0000259" key="7">
    <source>
        <dbReference type="PROSITE" id="PS51294"/>
    </source>
</evidence>
<comment type="subcellular location">
    <subcellularLocation>
        <location evidence="1">Nucleus</location>
    </subcellularLocation>
</comment>
<protein>
    <submittedName>
        <fullName evidence="8">CLUMA_CG015430, isoform A</fullName>
    </submittedName>
</protein>
<dbReference type="SUPFAM" id="SSF46689">
    <property type="entry name" value="Homeodomain-like"/>
    <property type="match status" value="3"/>
</dbReference>
<dbReference type="PROSITE" id="PS51294">
    <property type="entry name" value="HTH_MYB"/>
    <property type="match status" value="2"/>
</dbReference>
<evidence type="ECO:0000313" key="9">
    <source>
        <dbReference type="Proteomes" id="UP000183832"/>
    </source>
</evidence>
<dbReference type="STRING" id="568069.A0A1J1IPP1"/>
<dbReference type="EMBL" id="CVRI01000057">
    <property type="protein sequence ID" value="CRL02191.1"/>
    <property type="molecule type" value="Genomic_DNA"/>
</dbReference>
<dbReference type="OrthoDB" id="7732024at2759"/>
<gene>
    <name evidence="8" type="primary">similar to Myb-like protein L</name>
    <name evidence="8" type="ORF">CLUMA_CG015430</name>
</gene>
<evidence type="ECO:0000259" key="6">
    <source>
        <dbReference type="PROSITE" id="PS50090"/>
    </source>
</evidence>
<feature type="domain" description="HTH myb-type" evidence="7">
    <location>
        <begin position="480"/>
        <end position="528"/>
    </location>
</feature>
<dbReference type="CDD" id="cd00167">
    <property type="entry name" value="SANT"/>
    <property type="match status" value="3"/>
</dbReference>
<dbReference type="GO" id="GO:0042796">
    <property type="term" value="P:snRNA transcription by RNA polymerase III"/>
    <property type="evidence" value="ECO:0007669"/>
    <property type="project" value="TreeGrafter"/>
</dbReference>
<keyword evidence="3" id="KW-0238">DNA-binding</keyword>
<dbReference type="GO" id="GO:0000978">
    <property type="term" value="F:RNA polymerase II cis-regulatory region sequence-specific DNA binding"/>
    <property type="evidence" value="ECO:0007669"/>
    <property type="project" value="TreeGrafter"/>
</dbReference>
<feature type="domain" description="Myb-like" evidence="6">
    <location>
        <begin position="420"/>
        <end position="472"/>
    </location>
</feature>
<feature type="domain" description="Myb-like" evidence="6">
    <location>
        <begin position="370"/>
        <end position="419"/>
    </location>
</feature>
<dbReference type="Gene3D" id="1.10.10.60">
    <property type="entry name" value="Homeodomain-like"/>
    <property type="match status" value="3"/>
</dbReference>
<proteinExistence type="predicted"/>
<keyword evidence="2" id="KW-0805">Transcription regulation</keyword>
<dbReference type="Pfam" id="PF00249">
    <property type="entry name" value="Myb_DNA-binding"/>
    <property type="match status" value="3"/>
</dbReference>
<evidence type="ECO:0000256" key="4">
    <source>
        <dbReference type="ARBA" id="ARBA00023163"/>
    </source>
</evidence>
<dbReference type="GO" id="GO:0042795">
    <property type="term" value="P:snRNA transcription by RNA polymerase II"/>
    <property type="evidence" value="ECO:0007669"/>
    <property type="project" value="TreeGrafter"/>
</dbReference>
<sequence length="797" mass="92864">MDKKENKQYTADEITKLINDSEILIVSSEETFAESSFNCDNHLQENFLTSFNVENQKYANETESSFENTDDDFKKIYESRLRGETLKISEPASFSHLFKNKIQQEDEKSDPERALLINRILKEKLISFKVKLQNILKKIDAQSQLNNAFLERSKSCDIKDSLLFKTSYAKCGAPFFKDALGTTAPFNEDYKFRKQYLKEFFPFDVPTVNSRWKTKHKIALINGVKSQMIRYIKSQQSTKLCQDAVKTRGKLKTMKFISKNQDLENSTMMQIYKLITSDFPNFMINWNLISFDDLQSSHSVSECMGMWFSYLRPDLNRDEFSEEENQILQTAVRESKYSGWNEISSLLNRRSSLQAFVHYHTIFARLCPSKVRWTAEEDDILMAAIERNSQAELINWGRVGQALPSRNRLQCYNRYKILTKSSKKKGPFTPKENRIIINYVEKYGEAKFNEFPAELLPGRSSISIKNHYNNAMKHKGIIHPWTKEEDKKLMEFVKELGTGNWTNIADALKTHNRLSCRTRFLTISKYLSSNPNATLEDVPSRPKKNNVFKKSTTVNVSDDSEDEKPSKSYLRTQSATLEAYKKANPVMYNMMMTTYDLDFGNRNLNIDNLITLVLKRMLNAENVSFTGFKKNMITNKQKSKLDELSKYELDPKLLSEMEFTTIHSQFLMPPNYSTVVGLRAIAIKQHEDPLTKDIPEVDNPSEKYRTALLNFQKLFFSLFYWTAMVNKVKKTELNKIYFLRLSQLEATPSQLMLQLNDESPIKSPRKKTDKKFLKKVKRAIEEESSTSRRIKKQKIQE</sequence>
<reference evidence="8 9" key="1">
    <citation type="submission" date="2015-04" db="EMBL/GenBank/DDBJ databases">
        <authorList>
            <person name="Syromyatnikov M.Y."/>
            <person name="Popov V.N."/>
        </authorList>
    </citation>
    <scope>NUCLEOTIDE SEQUENCE [LARGE SCALE GENOMIC DNA]</scope>
</reference>
<feature type="domain" description="Myb-like" evidence="6">
    <location>
        <begin position="312"/>
        <end position="363"/>
    </location>
</feature>
<dbReference type="PROSITE" id="PS50090">
    <property type="entry name" value="MYB_LIKE"/>
    <property type="match status" value="4"/>
</dbReference>
<dbReference type="InterPro" id="IPR051575">
    <property type="entry name" value="Myb-like_DNA-bd"/>
</dbReference>
<dbReference type="Pfam" id="PF13921">
    <property type="entry name" value="Myb_DNA-bind_6"/>
    <property type="match status" value="1"/>
</dbReference>
<dbReference type="InterPro" id="IPR001005">
    <property type="entry name" value="SANT/Myb"/>
</dbReference>
<dbReference type="InterPro" id="IPR017930">
    <property type="entry name" value="Myb_dom"/>
</dbReference>
<evidence type="ECO:0000313" key="8">
    <source>
        <dbReference type="EMBL" id="CRL02191.1"/>
    </source>
</evidence>
<dbReference type="PANTHER" id="PTHR46621:SF1">
    <property type="entry name" value="SNRNA-ACTIVATING PROTEIN COMPLEX SUBUNIT 4"/>
    <property type="match status" value="1"/>
</dbReference>
<dbReference type="PANTHER" id="PTHR46621">
    <property type="entry name" value="SNRNA-ACTIVATING PROTEIN COMPLEX SUBUNIT 4"/>
    <property type="match status" value="1"/>
</dbReference>
<dbReference type="GO" id="GO:0005634">
    <property type="term" value="C:nucleus"/>
    <property type="evidence" value="ECO:0007669"/>
    <property type="project" value="UniProtKB-SubCell"/>
</dbReference>
<evidence type="ECO:0000256" key="5">
    <source>
        <dbReference type="ARBA" id="ARBA00023242"/>
    </source>
</evidence>
<organism evidence="8 9">
    <name type="scientific">Clunio marinus</name>
    <dbReference type="NCBI Taxonomy" id="568069"/>
    <lineage>
        <taxon>Eukaryota</taxon>
        <taxon>Metazoa</taxon>
        <taxon>Ecdysozoa</taxon>
        <taxon>Arthropoda</taxon>
        <taxon>Hexapoda</taxon>
        <taxon>Insecta</taxon>
        <taxon>Pterygota</taxon>
        <taxon>Neoptera</taxon>
        <taxon>Endopterygota</taxon>
        <taxon>Diptera</taxon>
        <taxon>Nematocera</taxon>
        <taxon>Chironomoidea</taxon>
        <taxon>Chironomidae</taxon>
        <taxon>Clunio</taxon>
    </lineage>
</organism>
<dbReference type="GO" id="GO:0001006">
    <property type="term" value="F:RNA polymerase III type 3 promoter sequence-specific DNA binding"/>
    <property type="evidence" value="ECO:0007669"/>
    <property type="project" value="TreeGrafter"/>
</dbReference>